<dbReference type="PROSITE" id="PS51459">
    <property type="entry name" value="FIDO"/>
    <property type="match status" value="1"/>
</dbReference>
<organism evidence="2 3">
    <name type="scientific">Sanghuangporus baumii</name>
    <name type="common">Phellinus baumii</name>
    <dbReference type="NCBI Taxonomy" id="108892"/>
    <lineage>
        <taxon>Eukaryota</taxon>
        <taxon>Fungi</taxon>
        <taxon>Dikarya</taxon>
        <taxon>Basidiomycota</taxon>
        <taxon>Agaricomycotina</taxon>
        <taxon>Agaricomycetes</taxon>
        <taxon>Hymenochaetales</taxon>
        <taxon>Hymenochaetaceae</taxon>
        <taxon>Sanghuangporus</taxon>
    </lineage>
</organism>
<dbReference type="GO" id="GO:0016301">
    <property type="term" value="F:kinase activity"/>
    <property type="evidence" value="ECO:0007669"/>
    <property type="project" value="InterPro"/>
</dbReference>
<dbReference type="InterPro" id="IPR003812">
    <property type="entry name" value="Fido"/>
</dbReference>
<sequence>MSRSIARVSTALAIQINKQVTGRTPKHYDKTMLDSALDRPVNKAHWEPQSTISQLAGCLGWSFIMNHPFPDGNKRTAQGVVTEMLKLEGLRFSSKGAKEIEDAHLKVASSQMDDVGLGEVYAKHIRKA</sequence>
<reference evidence="2" key="1">
    <citation type="submission" date="2016-06" db="EMBL/GenBank/DDBJ databases">
        <title>Draft Genome sequence of the fungus Inonotus baumii.</title>
        <authorList>
            <person name="Zhu H."/>
            <person name="Lin W."/>
        </authorList>
    </citation>
    <scope>NUCLEOTIDE SEQUENCE</scope>
    <source>
        <strain evidence="2">821</strain>
    </source>
</reference>
<protein>
    <recommendedName>
        <fullName evidence="1">Fido domain-containing protein</fullName>
    </recommendedName>
</protein>
<evidence type="ECO:0000259" key="1">
    <source>
        <dbReference type="PROSITE" id="PS51459"/>
    </source>
</evidence>
<dbReference type="Pfam" id="PF02661">
    <property type="entry name" value="Fic"/>
    <property type="match status" value="1"/>
</dbReference>
<dbReference type="AlphaFoldDB" id="A0A9Q5I300"/>
<dbReference type="SUPFAM" id="SSF140931">
    <property type="entry name" value="Fic-like"/>
    <property type="match status" value="1"/>
</dbReference>
<dbReference type="Proteomes" id="UP000757232">
    <property type="component" value="Unassembled WGS sequence"/>
</dbReference>
<dbReference type="Gene3D" id="1.20.120.1870">
    <property type="entry name" value="Fic/DOC protein, Fido domain"/>
    <property type="match status" value="1"/>
</dbReference>
<name>A0A9Q5I300_SANBA</name>
<dbReference type="NCBIfam" id="TIGR01550">
    <property type="entry name" value="DOC_P1"/>
    <property type="match status" value="1"/>
</dbReference>
<dbReference type="InterPro" id="IPR036597">
    <property type="entry name" value="Fido-like_dom_sf"/>
</dbReference>
<proteinExistence type="predicted"/>
<dbReference type="EMBL" id="LNZH02000119">
    <property type="protein sequence ID" value="OCB90729.1"/>
    <property type="molecule type" value="Genomic_DNA"/>
</dbReference>
<dbReference type="PANTHER" id="PTHR39426">
    <property type="entry name" value="HOMOLOGY TO DEATH-ON-CURING PROTEIN OF PHAGE P1"/>
    <property type="match status" value="1"/>
</dbReference>
<comment type="caution">
    <text evidence="2">The sequence shown here is derived from an EMBL/GenBank/DDBJ whole genome shotgun (WGS) entry which is preliminary data.</text>
</comment>
<keyword evidence="3" id="KW-1185">Reference proteome</keyword>
<evidence type="ECO:0000313" key="3">
    <source>
        <dbReference type="Proteomes" id="UP000757232"/>
    </source>
</evidence>
<dbReference type="InterPro" id="IPR053737">
    <property type="entry name" value="Type_II_TA_Toxin"/>
</dbReference>
<gene>
    <name evidence="2" type="ORF">A7U60_g2028</name>
</gene>
<accession>A0A9Q5I300</accession>
<feature type="domain" description="Fido" evidence="1">
    <location>
        <begin position="8"/>
        <end position="127"/>
    </location>
</feature>
<dbReference type="InterPro" id="IPR006440">
    <property type="entry name" value="Doc"/>
</dbReference>
<dbReference type="PANTHER" id="PTHR39426:SF1">
    <property type="entry name" value="HOMOLOGY TO DEATH-ON-CURING PROTEIN OF PHAGE P1"/>
    <property type="match status" value="1"/>
</dbReference>
<evidence type="ECO:0000313" key="2">
    <source>
        <dbReference type="EMBL" id="OCB90729.1"/>
    </source>
</evidence>
<dbReference type="OrthoDB" id="3049701at2759"/>